<dbReference type="InterPro" id="IPR036400">
    <property type="entry name" value="Cyt_B5-like_heme/steroid_sf"/>
</dbReference>
<reference evidence="4" key="2">
    <citation type="submission" date="2020-10" db="EMBL/GenBank/DDBJ databases">
        <title>Mucilaginibacter sp. nov., isolated from soil.</title>
        <authorList>
            <person name="Jeon C.O."/>
        </authorList>
    </citation>
    <scope>NUCLEOTIDE SEQUENCE</scope>
    <source>
        <strain evidence="4">R11</strain>
    </source>
</reference>
<dbReference type="Gene3D" id="3.10.490.10">
    <property type="entry name" value="Gamma-glutamyl cyclotransferase-like"/>
    <property type="match status" value="1"/>
</dbReference>
<dbReference type="AlphaFoldDB" id="A0A965ZKQ5"/>
<protein>
    <submittedName>
        <fullName evidence="4">Gamma-glutamylcyclotransferase</fullName>
    </submittedName>
</protein>
<dbReference type="PANTHER" id="PTHR12935:SF0">
    <property type="entry name" value="GAMMA-GLUTAMYLCYCLOTRANSFERASE"/>
    <property type="match status" value="1"/>
</dbReference>
<feature type="binding site" evidence="3">
    <location>
        <position position="124"/>
    </location>
    <ligand>
        <name>substrate</name>
    </ligand>
</feature>
<dbReference type="SUPFAM" id="SSF55856">
    <property type="entry name" value="Cytochrome b5-like heme/steroid binding domain"/>
    <property type="match status" value="1"/>
</dbReference>
<keyword evidence="5" id="KW-1185">Reference proteome</keyword>
<name>A0A965ZKQ5_9SPHI</name>
<proteinExistence type="predicted"/>
<comment type="caution">
    <text evidence="4">The sequence shown here is derived from an EMBL/GenBank/DDBJ whole genome shotgun (WGS) entry which is preliminary data.</text>
</comment>
<dbReference type="CDD" id="cd06661">
    <property type="entry name" value="GGCT_like"/>
    <property type="match status" value="1"/>
</dbReference>
<dbReference type="InterPro" id="IPR017939">
    <property type="entry name" value="G-Glutamylcylcotransferase"/>
</dbReference>
<evidence type="ECO:0000313" key="4">
    <source>
        <dbReference type="EMBL" id="NCD72470.1"/>
    </source>
</evidence>
<sequence length="262" mass="29624">MFLYFGYGSNINLVSLRAKGVEPISSQRAVLWGWCLRFNVQHWFRHEGGVGNIEQTNNPDDFVEGVVHTCHDEHLASLDAIESYGLGYDRIVVEPETINGLVSAQTYVGLPAFLDDSCLPTRRYLNIVIKGAEAAGLSEHYIEKLRSRPVQPEKDYPDFERPGTNDLHFNRQTLALKPQFTALAGAVFDMGNARDKHKGLIPLFGGKDMTLFYVKRHDTSDGNETLEDIANGSISDEVKRYLNAYLNEYAKEYLYVGSYDYK</sequence>
<gene>
    <name evidence="4" type="ORF">GSY63_24100</name>
</gene>
<dbReference type="Pfam" id="PF13772">
    <property type="entry name" value="AIG2_2"/>
    <property type="match status" value="1"/>
</dbReference>
<organism evidence="4 5">
    <name type="scientific">Mucilaginibacter agri</name>
    <dbReference type="NCBI Taxonomy" id="2695265"/>
    <lineage>
        <taxon>Bacteria</taxon>
        <taxon>Pseudomonadati</taxon>
        <taxon>Bacteroidota</taxon>
        <taxon>Sphingobacteriia</taxon>
        <taxon>Sphingobacteriales</taxon>
        <taxon>Sphingobacteriaceae</taxon>
        <taxon>Mucilaginibacter</taxon>
    </lineage>
</organism>
<dbReference type="PANTHER" id="PTHR12935">
    <property type="entry name" value="GAMMA-GLUTAMYLCYCLOTRANSFERASE"/>
    <property type="match status" value="1"/>
</dbReference>
<evidence type="ECO:0000256" key="2">
    <source>
        <dbReference type="PIRSR" id="PIRSR617939-1"/>
    </source>
</evidence>
<dbReference type="Proteomes" id="UP000638732">
    <property type="component" value="Unassembled WGS sequence"/>
</dbReference>
<feature type="binding site" evidence="3">
    <location>
        <begin position="4"/>
        <end position="9"/>
    </location>
    <ligand>
        <name>substrate</name>
    </ligand>
</feature>
<evidence type="ECO:0000313" key="5">
    <source>
        <dbReference type="Proteomes" id="UP000638732"/>
    </source>
</evidence>
<reference evidence="4" key="1">
    <citation type="submission" date="2020-01" db="EMBL/GenBank/DDBJ databases">
        <authorList>
            <person name="Seo Y.L."/>
        </authorList>
    </citation>
    <scope>NUCLEOTIDE SEQUENCE</scope>
    <source>
        <strain evidence="4">R11</strain>
    </source>
</reference>
<evidence type="ECO:0000256" key="3">
    <source>
        <dbReference type="PIRSR" id="PIRSR617939-2"/>
    </source>
</evidence>
<dbReference type="SUPFAM" id="SSF110857">
    <property type="entry name" value="Gamma-glutamyl cyclotransferase-like"/>
    <property type="match status" value="1"/>
</dbReference>
<evidence type="ECO:0000256" key="1">
    <source>
        <dbReference type="ARBA" id="ARBA00023239"/>
    </source>
</evidence>
<accession>A0A965ZKQ5</accession>
<feature type="active site" description="Proton acceptor" evidence="2">
    <location>
        <position position="82"/>
    </location>
</feature>
<dbReference type="GO" id="GO:0003839">
    <property type="term" value="F:gamma-glutamylcyclotransferase activity"/>
    <property type="evidence" value="ECO:0007669"/>
    <property type="project" value="InterPro"/>
</dbReference>
<dbReference type="InterPro" id="IPR013024">
    <property type="entry name" value="GGCT-like"/>
</dbReference>
<keyword evidence="1" id="KW-0456">Lyase</keyword>
<dbReference type="InterPro" id="IPR036568">
    <property type="entry name" value="GGCT-like_sf"/>
</dbReference>
<dbReference type="RefSeq" id="WP_166588412.1">
    <property type="nucleotide sequence ID" value="NZ_WWEO01000045.1"/>
</dbReference>
<dbReference type="EMBL" id="WWEO01000045">
    <property type="protein sequence ID" value="NCD72470.1"/>
    <property type="molecule type" value="Genomic_DNA"/>
</dbReference>